<dbReference type="InterPro" id="IPR016024">
    <property type="entry name" value="ARM-type_fold"/>
</dbReference>
<dbReference type="InterPro" id="IPR011989">
    <property type="entry name" value="ARM-like"/>
</dbReference>
<dbReference type="GO" id="GO:0005737">
    <property type="term" value="C:cytoplasm"/>
    <property type="evidence" value="ECO:0007669"/>
    <property type="project" value="TreeGrafter"/>
</dbReference>
<dbReference type="GO" id="GO:0003729">
    <property type="term" value="F:mRNA binding"/>
    <property type="evidence" value="ECO:0007669"/>
    <property type="project" value="TreeGrafter"/>
</dbReference>
<proteinExistence type="predicted"/>
<evidence type="ECO:0000259" key="2">
    <source>
        <dbReference type="PROSITE" id="PS50303"/>
    </source>
</evidence>
<feature type="compositionally biased region" description="Low complexity" evidence="1">
    <location>
        <begin position="47"/>
        <end position="56"/>
    </location>
</feature>
<dbReference type="Gramene" id="PAN51106">
    <property type="protein sequence ID" value="PAN51106"/>
    <property type="gene ID" value="PAHAL_9G570600"/>
</dbReference>
<dbReference type="AlphaFoldDB" id="A0A2S3ITD9"/>
<dbReference type="EMBL" id="CM008054">
    <property type="protein sequence ID" value="PAN51106.1"/>
    <property type="molecule type" value="Genomic_DNA"/>
</dbReference>
<organism evidence="3">
    <name type="scientific">Panicum hallii</name>
    <dbReference type="NCBI Taxonomy" id="206008"/>
    <lineage>
        <taxon>Eukaryota</taxon>
        <taxon>Viridiplantae</taxon>
        <taxon>Streptophyta</taxon>
        <taxon>Embryophyta</taxon>
        <taxon>Tracheophyta</taxon>
        <taxon>Spermatophyta</taxon>
        <taxon>Magnoliopsida</taxon>
        <taxon>Liliopsida</taxon>
        <taxon>Poales</taxon>
        <taxon>Poaceae</taxon>
        <taxon>PACMAD clade</taxon>
        <taxon>Panicoideae</taxon>
        <taxon>Panicodae</taxon>
        <taxon>Paniceae</taxon>
        <taxon>Panicinae</taxon>
        <taxon>Panicum</taxon>
        <taxon>Panicum sect. Panicum</taxon>
    </lineage>
</organism>
<dbReference type="Gene3D" id="1.25.10.10">
    <property type="entry name" value="Leucine-rich Repeat Variant"/>
    <property type="match status" value="1"/>
</dbReference>
<feature type="compositionally biased region" description="Pro residues" evidence="1">
    <location>
        <begin position="57"/>
        <end position="73"/>
    </location>
</feature>
<dbReference type="PANTHER" id="PTHR12537">
    <property type="entry name" value="RNA BINDING PROTEIN PUMILIO-RELATED"/>
    <property type="match status" value="1"/>
</dbReference>
<dbReference type="PANTHER" id="PTHR12537:SF133">
    <property type="entry name" value="OS03G0193150 PROTEIN"/>
    <property type="match status" value="1"/>
</dbReference>
<evidence type="ECO:0000256" key="1">
    <source>
        <dbReference type="SAM" id="MobiDB-lite"/>
    </source>
</evidence>
<gene>
    <name evidence="3" type="ORF">PAHAL_9G570600</name>
</gene>
<accession>A0A2S3ITD9</accession>
<feature type="region of interest" description="Disordered" evidence="1">
    <location>
        <begin position="1"/>
        <end position="110"/>
    </location>
</feature>
<dbReference type="Proteomes" id="UP000243499">
    <property type="component" value="Chromosome 9"/>
</dbReference>
<dbReference type="SUPFAM" id="SSF48371">
    <property type="entry name" value="ARM repeat"/>
    <property type="match status" value="1"/>
</dbReference>
<dbReference type="InterPro" id="IPR033133">
    <property type="entry name" value="PUM-HD"/>
</dbReference>
<name>A0A2S3ITD9_9POAL</name>
<feature type="domain" description="PUM-HD" evidence="2">
    <location>
        <begin position="168"/>
        <end position="524"/>
    </location>
</feature>
<dbReference type="GO" id="GO:0010608">
    <property type="term" value="P:post-transcriptional regulation of gene expression"/>
    <property type="evidence" value="ECO:0007669"/>
    <property type="project" value="TreeGrafter"/>
</dbReference>
<evidence type="ECO:0000313" key="3">
    <source>
        <dbReference type="EMBL" id="PAN51106.1"/>
    </source>
</evidence>
<sequence>MEPNNEQGGAASSKPTADLEGGLHAMRLGDPSSPRLQPHQPAATSSLLLDPQQVLAPPAPPVERPPPHVPQSPPRELAPTATTPDMRLLPHQHQSQPEARSYGGVEPSPADRIQSNLGNWLISNAPAAPTPSVAPERSKLSASAEAFHPTSMPNLSVVQLPHALDAYHPSALLGSLRADAALFRLTREHVRARLLRQGTLDAYLLMSPEFSPHVVRLLEERDETMRRCVLAKVKPFVHTVMWTREGHAVFRELLRACEGRFDELEGIVQAACNRKGFLMIVVQQSLGVIALKELIRVVALRPQLRVTLLTALLNECLMEQSKGDVLLHHCFIVLPHEDCKTIIQVAVASIDAMLCFPMGCYCLLVCLWNATDGELQDLEDKILRRVSVIATYQCGTNFLEYALTFGSEELKVRIAKRVAENIVDLSGHRLGYCVVQACFRLTRSVEAVECVLSAFLLLRPSELEALVRGPHSNSVLAALLDTGKRYSPKLAEDLAKRIEALPAAVLQVEDAQLWLLMWVIDRLFH</sequence>
<reference evidence="3" key="1">
    <citation type="submission" date="2018-04" db="EMBL/GenBank/DDBJ databases">
        <title>WGS assembly of Panicum hallii.</title>
        <authorList>
            <person name="Lovell J."/>
            <person name="Jenkins J."/>
            <person name="Lowry D."/>
            <person name="Mamidi S."/>
            <person name="Sreedasyam A."/>
            <person name="Weng X."/>
            <person name="Barry K."/>
            <person name="Bonette J."/>
            <person name="Campitelli B."/>
            <person name="Daum C."/>
            <person name="Gordon S."/>
            <person name="Gould B."/>
            <person name="Lipzen A."/>
            <person name="Macqueen A."/>
            <person name="Palacio-Mejia J."/>
            <person name="Plott C."/>
            <person name="Shakirov E."/>
            <person name="Shu S."/>
            <person name="Yoshinaga Y."/>
            <person name="Zane M."/>
            <person name="Rokhsar D."/>
            <person name="Grimwood J."/>
            <person name="Schmutz J."/>
            <person name="Juenger T."/>
        </authorList>
    </citation>
    <scope>NUCLEOTIDE SEQUENCE [LARGE SCALE GENOMIC DNA]</scope>
    <source>
        <strain evidence="3">FIL2</strain>
    </source>
</reference>
<dbReference type="PROSITE" id="PS50303">
    <property type="entry name" value="PUM_HD"/>
    <property type="match status" value="1"/>
</dbReference>
<protein>
    <recommendedName>
        <fullName evidence="2">PUM-HD domain-containing protein</fullName>
    </recommendedName>
</protein>